<dbReference type="InterPro" id="IPR015890">
    <property type="entry name" value="Chorismate_C"/>
</dbReference>
<dbReference type="NCBIfam" id="NF010082">
    <property type="entry name" value="PRK13567.1"/>
    <property type="match status" value="1"/>
</dbReference>
<comment type="function">
    <text evidence="7">Part of a heterotetrameric complex that catalyzes the two-step biosynthesis of anthranilate, an intermediate in the biosynthesis of L-tryptophan. In the first step, the glutamine-binding beta subunit (TrpG) of anthranilate synthase (AS) provides the glutamine amidotransferase activity which generates ammonia as a substrate that, along with chorismate, is used in the second step, catalyzed by the large alpha subunit of AS (TrpE) to produce anthranilate. In the absence of TrpG, TrpE can synthesize anthranilate directly from chorismate and high concentrations of ammonia.</text>
</comment>
<dbReference type="PRINTS" id="PR00095">
    <property type="entry name" value="ANTSNTHASEI"/>
</dbReference>
<dbReference type="SUPFAM" id="SSF56322">
    <property type="entry name" value="ADC synthase"/>
    <property type="match status" value="1"/>
</dbReference>
<keyword evidence="6" id="KW-0456">Lyase</keyword>
<dbReference type="Pfam" id="PF00425">
    <property type="entry name" value="Chorismate_bind"/>
    <property type="match status" value="1"/>
</dbReference>
<comment type="caution">
    <text evidence="11">The sequence shown here is derived from an EMBL/GenBank/DDBJ whole genome shotgun (WGS) entry which is preliminary data.</text>
</comment>
<evidence type="ECO:0000259" key="10">
    <source>
        <dbReference type="Pfam" id="PF04715"/>
    </source>
</evidence>
<keyword evidence="4" id="KW-0479">Metal-binding</keyword>
<keyword evidence="5" id="KW-0460">Magnesium</keyword>
<dbReference type="PANTHER" id="PTHR11236:SF48">
    <property type="entry name" value="ISOCHORISMATE SYNTHASE MENF"/>
    <property type="match status" value="1"/>
</dbReference>
<evidence type="ECO:0000256" key="8">
    <source>
        <dbReference type="ARBA" id="ARBA00047683"/>
    </source>
</evidence>
<dbReference type="InterPro" id="IPR019999">
    <property type="entry name" value="Anth_synth_I-like"/>
</dbReference>
<comment type="catalytic activity">
    <reaction evidence="8">
        <text>chorismate + L-glutamine = anthranilate + pyruvate + L-glutamate + H(+)</text>
        <dbReference type="Rhea" id="RHEA:21732"/>
        <dbReference type="ChEBI" id="CHEBI:15361"/>
        <dbReference type="ChEBI" id="CHEBI:15378"/>
        <dbReference type="ChEBI" id="CHEBI:16567"/>
        <dbReference type="ChEBI" id="CHEBI:29748"/>
        <dbReference type="ChEBI" id="CHEBI:29985"/>
        <dbReference type="ChEBI" id="CHEBI:58359"/>
        <dbReference type="EC" id="4.1.3.27"/>
    </reaction>
</comment>
<evidence type="ECO:0000313" key="12">
    <source>
        <dbReference type="Proteomes" id="UP000274792"/>
    </source>
</evidence>
<evidence type="ECO:0000256" key="3">
    <source>
        <dbReference type="ARBA" id="ARBA00020653"/>
    </source>
</evidence>
<evidence type="ECO:0000256" key="6">
    <source>
        <dbReference type="ARBA" id="ARBA00023239"/>
    </source>
</evidence>
<evidence type="ECO:0000259" key="9">
    <source>
        <dbReference type="Pfam" id="PF00425"/>
    </source>
</evidence>
<gene>
    <name evidence="11" type="ORF">CD117_13250</name>
</gene>
<proteinExistence type="predicted"/>
<feature type="domain" description="Chorismate-utilising enzyme C-terminal" evidence="9">
    <location>
        <begin position="198"/>
        <end position="458"/>
    </location>
</feature>
<organism evidence="11 12">
    <name type="scientific">Mammaliicoccus sciuri</name>
    <name type="common">Staphylococcus sciuri</name>
    <dbReference type="NCBI Taxonomy" id="1296"/>
    <lineage>
        <taxon>Bacteria</taxon>
        <taxon>Bacillati</taxon>
        <taxon>Bacillota</taxon>
        <taxon>Bacilli</taxon>
        <taxon>Bacillales</taxon>
        <taxon>Staphylococcaceae</taxon>
        <taxon>Mammaliicoccus</taxon>
    </lineage>
</organism>
<dbReference type="InterPro" id="IPR005801">
    <property type="entry name" value="ADC_synthase"/>
</dbReference>
<protein>
    <recommendedName>
        <fullName evidence="3">Anthranilate synthase component 1</fullName>
    </recommendedName>
</protein>
<accession>A0AAJ4SFV4</accession>
<evidence type="ECO:0000256" key="1">
    <source>
        <dbReference type="ARBA" id="ARBA00001946"/>
    </source>
</evidence>
<dbReference type="EMBL" id="RXWV01000087">
    <property type="protein sequence ID" value="RTX70826.1"/>
    <property type="molecule type" value="Genomic_DNA"/>
</dbReference>
<dbReference type="GO" id="GO:0046872">
    <property type="term" value="F:metal ion binding"/>
    <property type="evidence" value="ECO:0007669"/>
    <property type="project" value="UniProtKB-KW"/>
</dbReference>
<reference evidence="11 12" key="1">
    <citation type="submission" date="2018-10" db="EMBL/GenBank/DDBJ databases">
        <title>A collection Staphylococci species genome sequencing.</title>
        <authorList>
            <person name="Cole K."/>
        </authorList>
    </citation>
    <scope>NUCLEOTIDE SEQUENCE [LARGE SCALE GENOMIC DNA]</scope>
    <source>
        <strain evidence="12">NCTC 12218</strain>
    </source>
</reference>
<dbReference type="Pfam" id="PF04715">
    <property type="entry name" value="Anth_synt_I_N"/>
    <property type="match status" value="1"/>
</dbReference>
<dbReference type="Gene3D" id="3.60.120.10">
    <property type="entry name" value="Anthranilate synthase"/>
    <property type="match status" value="1"/>
</dbReference>
<dbReference type="PANTHER" id="PTHR11236">
    <property type="entry name" value="AMINOBENZOATE/ANTHRANILATE SYNTHASE"/>
    <property type="match status" value="1"/>
</dbReference>
<comment type="cofactor">
    <cofactor evidence="1">
        <name>Mg(2+)</name>
        <dbReference type="ChEBI" id="CHEBI:18420"/>
    </cofactor>
</comment>
<evidence type="ECO:0000256" key="4">
    <source>
        <dbReference type="ARBA" id="ARBA00022723"/>
    </source>
</evidence>
<comment type="subunit">
    <text evidence="2">Heterotetramer consisting of two non-identical subunits: a beta subunit (TrpG) and a large alpha subunit (TrpE).</text>
</comment>
<evidence type="ECO:0000256" key="7">
    <source>
        <dbReference type="ARBA" id="ARBA00025634"/>
    </source>
</evidence>
<name>A0AAJ4SFV4_MAMSC</name>
<dbReference type="Proteomes" id="UP000274792">
    <property type="component" value="Unassembled WGS sequence"/>
</dbReference>
<evidence type="ECO:0000313" key="11">
    <source>
        <dbReference type="EMBL" id="RTX70826.1"/>
    </source>
</evidence>
<dbReference type="GO" id="GO:0004049">
    <property type="term" value="F:anthranilate synthase activity"/>
    <property type="evidence" value="ECO:0007669"/>
    <property type="project" value="UniProtKB-EC"/>
</dbReference>
<dbReference type="InterPro" id="IPR006805">
    <property type="entry name" value="Anth_synth_I_N"/>
</dbReference>
<sequence length="467" mass="53771">MIIKFKKLNADITPETLGQINRKKMILESASTDQMKGRFSIVAFDAVGKVNLYDDYLQIFIYEDEQLVHEHPYESLEDFINNMKVDEVPEALTHLPFISGMIGYCSFDLIRYQNKLLKQIELQSDIPDASFNLVESVYVFDHFKEELFVIASNLFSQNTETQVEQELNNMIETLKDISLFQNKIDHTLRGELETNISEEDFMQEVEYYKSLISKGDMFQVVPSRIYKYKHYFNEQHKDTLKLQIYKNLKRQNPSPYMYYIDDEGRGIIGSSPESFIKKQGDIITTNPIAGTNKRGQTEEEDKQNEIELITDEKELAEHRMLVDLGRNDLNMIAQTGSVYMPKLMTVERFEHVMHIVSIVEGKIRPDITPLQMITALLPAGTVSGAPKTRAITRIYESRKRKRGIYAGGVGYINCNHDLDFALTIRTMVVDNEYVNVEAGCGVVYDSNPQKELKETMIKAKSLLEVTP</sequence>
<feature type="domain" description="Anthranilate synthase component I N-terminal" evidence="10">
    <location>
        <begin position="20"/>
        <end position="149"/>
    </location>
</feature>
<evidence type="ECO:0000256" key="5">
    <source>
        <dbReference type="ARBA" id="ARBA00022842"/>
    </source>
</evidence>
<dbReference type="AlphaFoldDB" id="A0AAJ4SFV4"/>
<dbReference type="GO" id="GO:0000162">
    <property type="term" value="P:L-tryptophan biosynthetic process"/>
    <property type="evidence" value="ECO:0007669"/>
    <property type="project" value="TreeGrafter"/>
</dbReference>
<dbReference type="RefSeq" id="WP_126477880.1">
    <property type="nucleotide sequence ID" value="NZ_RXWV01000087.1"/>
</dbReference>
<evidence type="ECO:0000256" key="2">
    <source>
        <dbReference type="ARBA" id="ARBA00011575"/>
    </source>
</evidence>